<evidence type="ECO:0000256" key="1">
    <source>
        <dbReference type="ARBA" id="ARBA00004651"/>
    </source>
</evidence>
<keyword evidence="11 12" id="KW-0472">Membrane</keyword>
<keyword evidence="10 12" id="KW-0408">Iron</keyword>
<keyword evidence="5 12" id="KW-0349">Heme</keyword>
<feature type="transmembrane region" description="Helical" evidence="12">
    <location>
        <begin position="191"/>
        <end position="212"/>
    </location>
</feature>
<evidence type="ECO:0000256" key="6">
    <source>
        <dbReference type="ARBA" id="ARBA00022692"/>
    </source>
</evidence>
<feature type="transmembrane region" description="Helical" evidence="12">
    <location>
        <begin position="96"/>
        <end position="120"/>
    </location>
</feature>
<feature type="transmembrane region" description="Helical" evidence="12">
    <location>
        <begin position="346"/>
        <end position="369"/>
    </location>
</feature>
<evidence type="ECO:0000256" key="7">
    <source>
        <dbReference type="ARBA" id="ARBA00022723"/>
    </source>
</evidence>
<comment type="caution">
    <text evidence="13">The sequence shown here is derived from an EMBL/GenBank/DDBJ whole genome shotgun (WGS) entry which is preliminary data.</text>
</comment>
<keyword evidence="14" id="KW-1185">Reference proteome</keyword>
<reference evidence="13 14" key="1">
    <citation type="submission" date="2014-12" db="EMBL/GenBank/DDBJ databases">
        <title>Comparative genomics of the lactic acid bacteria isolated from the honey bee gut.</title>
        <authorList>
            <person name="Ellegaard K.M."/>
            <person name="Tamarit D."/>
            <person name="Javelind E."/>
            <person name="Olofsson T."/>
            <person name="Andersson S.G."/>
            <person name="Vasquez A."/>
        </authorList>
    </citation>
    <scope>NUCLEOTIDE SEQUENCE [LARGE SCALE GENOMIC DNA]</scope>
    <source>
        <strain evidence="13 14">Hon2</strain>
    </source>
</reference>
<dbReference type="GO" id="GO:0009055">
    <property type="term" value="F:electron transfer activity"/>
    <property type="evidence" value="ECO:0007669"/>
    <property type="project" value="UniProtKB-UniRule"/>
</dbReference>
<dbReference type="InterPro" id="IPR002585">
    <property type="entry name" value="Cyt-d_ubiquinol_oxidase_su_1"/>
</dbReference>
<keyword evidence="3 12" id="KW-0813">Transport</keyword>
<dbReference type="HOGENOM" id="CLU_030555_3_3_9"/>
<feature type="transmembrane region" description="Helical" evidence="12">
    <location>
        <begin position="381"/>
        <end position="403"/>
    </location>
</feature>
<dbReference type="RefSeq" id="WP_045923385.1">
    <property type="nucleotide sequence ID" value="NZ_JAAEDZ010000006.1"/>
</dbReference>
<evidence type="ECO:0000256" key="10">
    <source>
        <dbReference type="ARBA" id="ARBA00023004"/>
    </source>
</evidence>
<evidence type="ECO:0000256" key="3">
    <source>
        <dbReference type="ARBA" id="ARBA00022448"/>
    </source>
</evidence>
<gene>
    <name evidence="13" type="primary">cydA_2</name>
    <name evidence="13" type="ORF">JG29_15670</name>
</gene>
<keyword evidence="6 12" id="KW-0812">Transmembrane</keyword>
<feature type="transmembrane region" description="Helical" evidence="12">
    <location>
        <begin position="433"/>
        <end position="453"/>
    </location>
</feature>
<comment type="subcellular location">
    <subcellularLocation>
        <location evidence="1">Cell membrane</location>
        <topology evidence="1">Multi-pass membrane protein</topology>
    </subcellularLocation>
</comment>
<dbReference type="PANTHER" id="PTHR30365">
    <property type="entry name" value="CYTOCHROME D UBIQUINOL OXIDASE"/>
    <property type="match status" value="1"/>
</dbReference>
<dbReference type="GO" id="GO:0005886">
    <property type="term" value="C:plasma membrane"/>
    <property type="evidence" value="ECO:0007669"/>
    <property type="project" value="UniProtKB-SubCell"/>
</dbReference>
<dbReference type="EMBL" id="JXBZ01000010">
    <property type="protein sequence ID" value="KJY48221.1"/>
    <property type="molecule type" value="Genomic_DNA"/>
</dbReference>
<dbReference type="PIRSF" id="PIRSF006446">
    <property type="entry name" value="Cyt_quinol_oxidase_1"/>
    <property type="match status" value="1"/>
</dbReference>
<evidence type="ECO:0000256" key="9">
    <source>
        <dbReference type="ARBA" id="ARBA00022989"/>
    </source>
</evidence>
<evidence type="ECO:0000256" key="8">
    <source>
        <dbReference type="ARBA" id="ARBA00022982"/>
    </source>
</evidence>
<sequence length="487" mass="54883">MWSMGISLLSLARFQFAMTTVFHFFFVPLSIGLGFLVAIMETIYAVKKDETYKKMAQFWGKIFLLSFAVGIVTGLIQEFQFGMNWSNYSRFMGDIFGAPLAIEALLAFFLESTFIGVWMFTWDRFKPGIHALFIWLTAIGTMLSAIWILAANSFMQHPTGFVINSQTHRAQMSSFAELVGNPQLWKVFPHLILGAFCAAAFVVAGMSAWALWRKQKDGTFFQKSLRFGLWVGLVASVGVILAGDLQTQEIIKDQPMKFAATEGEYDDTGSPASWKIVATFDTKNHKTTHEVSVPYVLSLLTYHKPSGSVKGMNTINKELKQKFSNNQSKSIRNIKDYYVPVNTLFWSFRFMTGFGGLMLLVSILGLIWTRPKKNTITNKRWFLYVLGLMIWVPFLANTFGWFITEFGRYPWIVYGLYTIADAVSPSTTVGQLIFSNIVYFLLFTILGGVMIYYSRRTLHHGLDAIAGPSATAGSHLGSDPFAKEAFN</sequence>
<dbReference type="AlphaFoldDB" id="A0A0F4KSM2"/>
<evidence type="ECO:0000256" key="4">
    <source>
        <dbReference type="ARBA" id="ARBA00022475"/>
    </source>
</evidence>
<dbReference type="GO" id="GO:0016682">
    <property type="term" value="F:oxidoreductase activity, acting on diphenols and related substances as donors, oxygen as acceptor"/>
    <property type="evidence" value="ECO:0007669"/>
    <property type="project" value="TreeGrafter"/>
</dbReference>
<dbReference type="GO" id="GO:0020037">
    <property type="term" value="F:heme binding"/>
    <property type="evidence" value="ECO:0007669"/>
    <property type="project" value="TreeGrafter"/>
</dbReference>
<dbReference type="Proteomes" id="UP000033695">
    <property type="component" value="Unassembled WGS sequence"/>
</dbReference>
<protein>
    <submittedName>
        <fullName evidence="13">Cytochrome d ubiquinol oxidase subunit 1</fullName>
    </submittedName>
</protein>
<evidence type="ECO:0000256" key="12">
    <source>
        <dbReference type="PIRNR" id="PIRNR006446"/>
    </source>
</evidence>
<feature type="transmembrane region" description="Helical" evidence="12">
    <location>
        <begin position="58"/>
        <end position="76"/>
    </location>
</feature>
<feature type="transmembrane region" description="Helical" evidence="12">
    <location>
        <begin position="224"/>
        <end position="243"/>
    </location>
</feature>
<dbReference type="GO" id="GO:0019646">
    <property type="term" value="P:aerobic electron transport chain"/>
    <property type="evidence" value="ECO:0007669"/>
    <property type="project" value="InterPro"/>
</dbReference>
<dbReference type="PATRIC" id="fig|1218508.4.peg.1560"/>
<accession>A0A0F4KSM2</accession>
<keyword evidence="9 12" id="KW-1133">Transmembrane helix</keyword>
<keyword evidence="8 12" id="KW-0249">Electron transport</keyword>
<keyword evidence="4 12" id="KW-1003">Cell membrane</keyword>
<dbReference type="GO" id="GO:0070069">
    <property type="term" value="C:cytochrome complex"/>
    <property type="evidence" value="ECO:0007669"/>
    <property type="project" value="UniProtKB-UniRule"/>
</dbReference>
<dbReference type="OrthoDB" id="9807042at2"/>
<organism evidence="13 14">
    <name type="scientific">Bombilactobacillus mellis</name>
    <dbReference type="NCBI Taxonomy" id="1218508"/>
    <lineage>
        <taxon>Bacteria</taxon>
        <taxon>Bacillati</taxon>
        <taxon>Bacillota</taxon>
        <taxon>Bacilli</taxon>
        <taxon>Lactobacillales</taxon>
        <taxon>Lactobacillaceae</taxon>
        <taxon>Bombilactobacillus</taxon>
    </lineage>
</organism>
<evidence type="ECO:0000256" key="2">
    <source>
        <dbReference type="ARBA" id="ARBA00009819"/>
    </source>
</evidence>
<evidence type="ECO:0000256" key="5">
    <source>
        <dbReference type="ARBA" id="ARBA00022617"/>
    </source>
</evidence>
<dbReference type="STRING" id="1218508.JG29_15670"/>
<comment type="similarity">
    <text evidence="2 12">Belongs to the cytochrome ubiquinol oxidase subunit 1 family.</text>
</comment>
<dbReference type="PANTHER" id="PTHR30365:SF15">
    <property type="entry name" value="CYTOCHROME BD UBIQUINOL OXIDASE SUBUNIT 1"/>
    <property type="match status" value="1"/>
</dbReference>
<feature type="transmembrane region" description="Helical" evidence="12">
    <location>
        <begin position="20"/>
        <end position="46"/>
    </location>
</feature>
<keyword evidence="7 12" id="KW-0479">Metal-binding</keyword>
<proteinExistence type="inferred from homology"/>
<evidence type="ECO:0000313" key="13">
    <source>
        <dbReference type="EMBL" id="KJY48221.1"/>
    </source>
</evidence>
<evidence type="ECO:0000313" key="14">
    <source>
        <dbReference type="Proteomes" id="UP000033695"/>
    </source>
</evidence>
<evidence type="ECO:0000256" key="11">
    <source>
        <dbReference type="ARBA" id="ARBA00023136"/>
    </source>
</evidence>
<dbReference type="Pfam" id="PF01654">
    <property type="entry name" value="Cyt_bd_oxida_I"/>
    <property type="match status" value="1"/>
</dbReference>
<dbReference type="GO" id="GO:0046872">
    <property type="term" value="F:metal ion binding"/>
    <property type="evidence" value="ECO:0007669"/>
    <property type="project" value="UniProtKB-UniRule"/>
</dbReference>
<name>A0A0F4KSM2_9LACO</name>
<feature type="transmembrane region" description="Helical" evidence="12">
    <location>
        <begin position="132"/>
        <end position="150"/>
    </location>
</feature>